<dbReference type="InterPro" id="IPR043133">
    <property type="entry name" value="GTP-CH-I_C/QueF"/>
</dbReference>
<protein>
    <recommendedName>
        <fullName evidence="4">GTP cyclohydrolase 1</fullName>
        <ecNumber evidence="4">3.5.4.16</ecNumber>
    </recommendedName>
    <alternativeName>
        <fullName evidence="4">GTP cyclohydrolase I</fullName>
        <shortName evidence="4">GTP-CH-I</shortName>
    </alternativeName>
</protein>
<dbReference type="PANTHER" id="PTHR11109">
    <property type="entry name" value="GTP CYCLOHYDROLASE I"/>
    <property type="match status" value="1"/>
</dbReference>
<keyword evidence="4" id="KW-0547">Nucleotide-binding</keyword>
<evidence type="ECO:0000313" key="7">
    <source>
        <dbReference type="Proteomes" id="UP001432202"/>
    </source>
</evidence>
<dbReference type="PROSITE" id="PS00859">
    <property type="entry name" value="GTP_CYCLOHYDROL_1_1"/>
    <property type="match status" value="1"/>
</dbReference>
<sequence length="208" mass="23430">MQKTELDNQNLVEEIARRIREILELLGENPEREGLRETPERVARALLEMTSGLRTPPPKIKVFSLGADGGVYEENQIVLVRDVNFSSLCEHHMLPIIGKIHVAYIVGNGGKVAGFSKIIRIVNYYASRLQIQERLVEQIADAIMNSEIKPKGVMVIGNAIHMCSYVRGVKDKEAKLVSVAYRGLFKNNKALQNHVFRLLDNTNKVNLL</sequence>
<evidence type="ECO:0000256" key="2">
    <source>
        <dbReference type="ARBA" id="ARBA00005080"/>
    </source>
</evidence>
<comment type="subunit">
    <text evidence="4">Homopolymer.</text>
</comment>
<dbReference type="InterPro" id="IPR020602">
    <property type="entry name" value="GTP_CycHdrlase_I_dom"/>
</dbReference>
<dbReference type="GO" id="GO:0006730">
    <property type="term" value="P:one-carbon metabolic process"/>
    <property type="evidence" value="ECO:0007669"/>
    <property type="project" value="UniProtKB-UniRule"/>
</dbReference>
<accession>A0AAX4L1T7</accession>
<keyword evidence="4" id="KW-0342">GTP-binding</keyword>
<reference evidence="6 7" key="1">
    <citation type="submission" date="2024-02" db="EMBL/GenBank/DDBJ databases">
        <title>STSV induces naive adaptation in Sulfolobus.</title>
        <authorList>
            <person name="Xiang X."/>
            <person name="Song M."/>
        </authorList>
    </citation>
    <scope>NUCLEOTIDE SEQUENCE [LARGE SCALE GENOMIC DNA]</scope>
    <source>
        <strain evidence="6 7">RT2</strain>
    </source>
</reference>
<dbReference type="Proteomes" id="UP001432202">
    <property type="component" value="Chromosome"/>
</dbReference>
<dbReference type="FunFam" id="3.30.1130.10:FF:000001">
    <property type="entry name" value="GTP cyclohydrolase 1"/>
    <property type="match status" value="1"/>
</dbReference>
<dbReference type="GO" id="GO:0005525">
    <property type="term" value="F:GTP binding"/>
    <property type="evidence" value="ECO:0007669"/>
    <property type="project" value="UniProtKB-KW"/>
</dbReference>
<dbReference type="PROSITE" id="PS00860">
    <property type="entry name" value="GTP_CYCLOHYDROL_1_2"/>
    <property type="match status" value="1"/>
</dbReference>
<dbReference type="AlphaFoldDB" id="A0AAX4L1T7"/>
<dbReference type="RefSeq" id="WP_338600259.1">
    <property type="nucleotide sequence ID" value="NZ_CP146016.1"/>
</dbReference>
<evidence type="ECO:0000256" key="4">
    <source>
        <dbReference type="HAMAP-Rule" id="MF_00223"/>
    </source>
</evidence>
<dbReference type="SUPFAM" id="SSF55620">
    <property type="entry name" value="Tetrahydrobiopterin biosynthesis enzymes-like"/>
    <property type="match status" value="1"/>
</dbReference>
<dbReference type="GO" id="GO:0046654">
    <property type="term" value="P:tetrahydrofolate biosynthetic process"/>
    <property type="evidence" value="ECO:0007669"/>
    <property type="project" value="UniProtKB-UniRule"/>
</dbReference>
<dbReference type="NCBIfam" id="NF006826">
    <property type="entry name" value="PRK09347.1-3"/>
    <property type="match status" value="1"/>
</dbReference>
<keyword evidence="4" id="KW-0479">Metal-binding</keyword>
<evidence type="ECO:0000256" key="3">
    <source>
        <dbReference type="ARBA" id="ARBA00022801"/>
    </source>
</evidence>
<evidence type="ECO:0000259" key="5">
    <source>
        <dbReference type="Pfam" id="PF01227"/>
    </source>
</evidence>
<dbReference type="NCBIfam" id="NF006825">
    <property type="entry name" value="PRK09347.1-2"/>
    <property type="match status" value="1"/>
</dbReference>
<keyword evidence="4" id="KW-0554">One-carbon metabolism</keyword>
<dbReference type="EMBL" id="CP146016">
    <property type="protein sequence ID" value="WWQ60086.1"/>
    <property type="molecule type" value="Genomic_DNA"/>
</dbReference>
<dbReference type="InterPro" id="IPR001474">
    <property type="entry name" value="GTP_CycHdrlase_I"/>
</dbReference>
<evidence type="ECO:0000313" key="6">
    <source>
        <dbReference type="EMBL" id="WWQ60086.1"/>
    </source>
</evidence>
<dbReference type="GO" id="GO:0003934">
    <property type="term" value="F:GTP cyclohydrolase I activity"/>
    <property type="evidence" value="ECO:0007669"/>
    <property type="project" value="UniProtKB-UniRule"/>
</dbReference>
<dbReference type="HAMAP" id="MF_00223">
    <property type="entry name" value="FolE"/>
    <property type="match status" value="1"/>
</dbReference>
<dbReference type="Gene3D" id="1.10.286.10">
    <property type="match status" value="1"/>
</dbReference>
<dbReference type="PANTHER" id="PTHR11109:SF7">
    <property type="entry name" value="GTP CYCLOHYDROLASE 1"/>
    <property type="match status" value="1"/>
</dbReference>
<comment type="similarity">
    <text evidence="4">Belongs to the GTP cyclohydrolase I family.</text>
</comment>
<feature type="domain" description="GTP cyclohydrolase I" evidence="5">
    <location>
        <begin position="16"/>
        <end position="199"/>
    </location>
</feature>
<organism evidence="6 7">
    <name type="scientific">Sulfolobus tengchongensis</name>
    <dbReference type="NCBI Taxonomy" id="207809"/>
    <lineage>
        <taxon>Archaea</taxon>
        <taxon>Thermoproteota</taxon>
        <taxon>Thermoprotei</taxon>
        <taxon>Sulfolobales</taxon>
        <taxon>Sulfolobaceae</taxon>
        <taxon>Sulfolobus</taxon>
    </lineage>
</organism>
<feature type="binding site" evidence="4">
    <location>
        <position position="89"/>
    </location>
    <ligand>
        <name>Zn(2+)</name>
        <dbReference type="ChEBI" id="CHEBI:29105"/>
    </ligand>
</feature>
<keyword evidence="7" id="KW-1185">Reference proteome</keyword>
<dbReference type="GO" id="GO:0005737">
    <property type="term" value="C:cytoplasm"/>
    <property type="evidence" value="ECO:0007669"/>
    <property type="project" value="TreeGrafter"/>
</dbReference>
<dbReference type="GO" id="GO:0008270">
    <property type="term" value="F:zinc ion binding"/>
    <property type="evidence" value="ECO:0007669"/>
    <property type="project" value="UniProtKB-UniRule"/>
</dbReference>
<keyword evidence="4" id="KW-0862">Zinc</keyword>
<feature type="binding site" evidence="4">
    <location>
        <position position="92"/>
    </location>
    <ligand>
        <name>Zn(2+)</name>
        <dbReference type="ChEBI" id="CHEBI:29105"/>
    </ligand>
</feature>
<keyword evidence="3 4" id="KW-0378">Hydrolase</keyword>
<dbReference type="Pfam" id="PF01227">
    <property type="entry name" value="GTP_cyclohydroI"/>
    <property type="match status" value="1"/>
</dbReference>
<dbReference type="InterPro" id="IPR018234">
    <property type="entry name" value="GTP_CycHdrlase_I_CS"/>
</dbReference>
<dbReference type="Gene3D" id="3.30.1130.10">
    <property type="match status" value="1"/>
</dbReference>
<dbReference type="InterPro" id="IPR043134">
    <property type="entry name" value="GTP-CH-I_N"/>
</dbReference>
<evidence type="ECO:0000256" key="1">
    <source>
        <dbReference type="ARBA" id="ARBA00001052"/>
    </source>
</evidence>
<comment type="catalytic activity">
    <reaction evidence="1 4">
        <text>GTP + H2O = 7,8-dihydroneopterin 3'-triphosphate + formate + H(+)</text>
        <dbReference type="Rhea" id="RHEA:17473"/>
        <dbReference type="ChEBI" id="CHEBI:15377"/>
        <dbReference type="ChEBI" id="CHEBI:15378"/>
        <dbReference type="ChEBI" id="CHEBI:15740"/>
        <dbReference type="ChEBI" id="CHEBI:37565"/>
        <dbReference type="ChEBI" id="CHEBI:58462"/>
        <dbReference type="EC" id="3.5.4.16"/>
    </reaction>
</comment>
<dbReference type="GO" id="GO:0006729">
    <property type="term" value="P:tetrahydrobiopterin biosynthetic process"/>
    <property type="evidence" value="ECO:0007669"/>
    <property type="project" value="TreeGrafter"/>
</dbReference>
<dbReference type="EC" id="3.5.4.16" evidence="4"/>
<gene>
    <name evidence="4 6" type="primary">folE</name>
    <name evidence="6" type="ORF">V6M85_11610</name>
</gene>
<name>A0AAX4L1T7_9CREN</name>
<feature type="binding site" evidence="4">
    <location>
        <position position="163"/>
    </location>
    <ligand>
        <name>Zn(2+)</name>
        <dbReference type="ChEBI" id="CHEBI:29105"/>
    </ligand>
</feature>
<proteinExistence type="inferred from homology"/>
<dbReference type="GeneID" id="89337425"/>
<comment type="pathway">
    <text evidence="2 4">Cofactor biosynthesis; 7,8-dihydroneopterin triphosphate biosynthesis; 7,8-dihydroneopterin triphosphate from GTP: step 1/1.</text>
</comment>